<gene>
    <name evidence="3" type="ORF">HKBW3S33_02176</name>
</gene>
<dbReference type="InterPro" id="IPR027417">
    <property type="entry name" value="P-loop_NTPase"/>
</dbReference>
<evidence type="ECO:0000256" key="1">
    <source>
        <dbReference type="ARBA" id="ARBA00022741"/>
    </source>
</evidence>
<keyword evidence="2 3" id="KW-0067">ATP-binding</keyword>
<protein>
    <submittedName>
        <fullName evidence="3">ATP-binding protein involved in chromosome partitioning</fullName>
    </submittedName>
</protein>
<evidence type="ECO:0000256" key="2">
    <source>
        <dbReference type="ARBA" id="ARBA00022840"/>
    </source>
</evidence>
<name>A0A6V8P9L1_9ACTN</name>
<evidence type="ECO:0000313" key="4">
    <source>
        <dbReference type="Proteomes" id="UP000591948"/>
    </source>
</evidence>
<keyword evidence="1" id="KW-0547">Nucleotide-binding</keyword>
<dbReference type="GO" id="GO:0005524">
    <property type="term" value="F:ATP binding"/>
    <property type="evidence" value="ECO:0007669"/>
    <property type="project" value="UniProtKB-KW"/>
</dbReference>
<dbReference type="EMBL" id="BLRY01000391">
    <property type="protein sequence ID" value="GFP28760.1"/>
    <property type="molecule type" value="Genomic_DNA"/>
</dbReference>
<dbReference type="SUPFAM" id="SSF52540">
    <property type="entry name" value="P-loop containing nucleoside triphosphate hydrolases"/>
    <property type="match status" value="1"/>
</dbReference>
<proteinExistence type="predicted"/>
<dbReference type="InterPro" id="IPR033756">
    <property type="entry name" value="YlxH/NBP35"/>
</dbReference>
<organism evidence="3 4">
    <name type="scientific">Candidatus Hakubella thermalkaliphila</name>
    <dbReference type="NCBI Taxonomy" id="2754717"/>
    <lineage>
        <taxon>Bacteria</taxon>
        <taxon>Bacillati</taxon>
        <taxon>Actinomycetota</taxon>
        <taxon>Actinomycetota incertae sedis</taxon>
        <taxon>Candidatus Hakubellales</taxon>
        <taxon>Candidatus Hakubellaceae</taxon>
        <taxon>Candidatus Hakubella</taxon>
    </lineage>
</organism>
<evidence type="ECO:0000313" key="3">
    <source>
        <dbReference type="EMBL" id="GFP28760.1"/>
    </source>
</evidence>
<dbReference type="Proteomes" id="UP000591948">
    <property type="component" value="Unassembled WGS sequence"/>
</dbReference>
<reference evidence="3 4" key="1">
    <citation type="journal article" date="2020" name="Front. Microbiol.">
        <title>Single-cell genomics of novel Actinobacteria with the Wood-Ljungdahl pathway discovered in a serpentinizing system.</title>
        <authorList>
            <person name="Merino N."/>
            <person name="Kawai M."/>
            <person name="Boyd E.S."/>
            <person name="Colman D.R."/>
            <person name="McGlynn S.E."/>
            <person name="Nealson K.H."/>
            <person name="Kurokawa K."/>
            <person name="Hongoh Y."/>
        </authorList>
    </citation>
    <scope>NUCLEOTIDE SEQUENCE [LARGE SCALE GENOMIC DNA]</scope>
    <source>
        <strain evidence="3 4">S33</strain>
    </source>
</reference>
<dbReference type="Gene3D" id="3.40.50.300">
    <property type="entry name" value="P-loop containing nucleotide triphosphate hydrolases"/>
    <property type="match status" value="1"/>
</dbReference>
<comment type="caution">
    <text evidence="3">The sequence shown here is derived from an EMBL/GenBank/DDBJ whole genome shotgun (WGS) entry which is preliminary data.</text>
</comment>
<keyword evidence="4" id="KW-1185">Reference proteome</keyword>
<accession>A0A6V8P9L1</accession>
<dbReference type="AlphaFoldDB" id="A0A6V8P9L1"/>
<dbReference type="Pfam" id="PF10609">
    <property type="entry name" value="ParA"/>
    <property type="match status" value="1"/>
</dbReference>
<sequence>KTCPILSRTARSLTSLDRVGGRKMAEQYKTAFLGEIPLALSVREGGDSGVPVVVGYPHSPEAEAFRQAARNLAGQLSVQSYLLLPMV</sequence>
<feature type="non-terminal residue" evidence="3">
    <location>
        <position position="1"/>
    </location>
</feature>